<protein>
    <recommendedName>
        <fullName evidence="6">RING-type E3 ubiquitin transferase</fullName>
        <ecNumber evidence="6">2.3.2.27</ecNumber>
    </recommendedName>
</protein>
<dbReference type="PANTHER" id="PTHR13931">
    <property type="entry name" value="UBIQUITINATION FACTOR E4"/>
    <property type="match status" value="1"/>
</dbReference>
<dbReference type="Proteomes" id="UP000187203">
    <property type="component" value="Unassembled WGS sequence"/>
</dbReference>
<dbReference type="InterPro" id="IPR019474">
    <property type="entry name" value="Ub_conjug_fac_E4_core"/>
</dbReference>
<keyword evidence="8" id="KW-0808">Transferase</keyword>
<evidence type="ECO:0000256" key="8">
    <source>
        <dbReference type="ARBA" id="ARBA00022679"/>
    </source>
</evidence>
<feature type="coiled-coil region" evidence="11">
    <location>
        <begin position="496"/>
        <end position="523"/>
    </location>
</feature>
<dbReference type="EC" id="2.3.2.27" evidence="6"/>
<evidence type="ECO:0000256" key="1">
    <source>
        <dbReference type="ARBA" id="ARBA00000900"/>
    </source>
</evidence>
<reference evidence="15" key="1">
    <citation type="submission" date="2013-09" db="EMBL/GenBank/DDBJ databases">
        <title>Corchorus olitorius genome sequencing.</title>
        <authorList>
            <person name="Alam M."/>
            <person name="Haque M.S."/>
            <person name="Islam M.S."/>
            <person name="Emdad E.M."/>
            <person name="Islam M.M."/>
            <person name="Ahmed B."/>
            <person name="Halim A."/>
            <person name="Hossen Q.M.M."/>
            <person name="Hossain M.Z."/>
            <person name="Ahmed R."/>
            <person name="Khan M.M."/>
            <person name="Islam R."/>
            <person name="Rashid M.M."/>
            <person name="Khan S.A."/>
            <person name="Rahman M.S."/>
            <person name="Alam M."/>
            <person name="Yahiya A.S."/>
            <person name="Khan M.S."/>
            <person name="Azam M.S."/>
            <person name="Haque T."/>
            <person name="Lashkar M.Z.H."/>
            <person name="Akhand A.I."/>
            <person name="Morshed G."/>
            <person name="Roy S."/>
            <person name="Uddin K.S."/>
            <person name="Rabeya T."/>
            <person name="Hossain A.S."/>
            <person name="Chowdhury A."/>
            <person name="Snigdha A.R."/>
            <person name="Mortoza M.S."/>
            <person name="Matin S.A."/>
            <person name="Hoque S.M.E."/>
            <person name="Islam M.K."/>
            <person name="Roy D.K."/>
            <person name="Haider R."/>
            <person name="Moosa M.M."/>
            <person name="Elias S.M."/>
            <person name="Hasan A.M."/>
            <person name="Jahan S."/>
            <person name="Shafiuddin M."/>
            <person name="Mahmood N."/>
            <person name="Shommy N.S."/>
        </authorList>
    </citation>
    <scope>NUCLEOTIDE SEQUENCE [LARGE SCALE GENOMIC DNA]</scope>
    <source>
        <strain evidence="15">cv. O-4</strain>
    </source>
</reference>
<comment type="similarity">
    <text evidence="5">Belongs to the ubiquitin conjugation factor E4 family.</text>
</comment>
<keyword evidence="10" id="KW-0539">Nucleus</keyword>
<feature type="compositionally biased region" description="Polar residues" evidence="12">
    <location>
        <begin position="424"/>
        <end position="440"/>
    </location>
</feature>
<dbReference type="GO" id="GO:0005737">
    <property type="term" value="C:cytoplasm"/>
    <property type="evidence" value="ECO:0007669"/>
    <property type="project" value="UniProtKB-SubCell"/>
</dbReference>
<dbReference type="InterPro" id="IPR013083">
    <property type="entry name" value="Znf_RING/FYVE/PHD"/>
</dbReference>
<dbReference type="GO" id="GO:0000209">
    <property type="term" value="P:protein polyubiquitination"/>
    <property type="evidence" value="ECO:0007669"/>
    <property type="project" value="TreeGrafter"/>
</dbReference>
<dbReference type="Pfam" id="PF10408">
    <property type="entry name" value="Ufd2P_core"/>
    <property type="match status" value="1"/>
</dbReference>
<dbReference type="PANTHER" id="PTHR13931:SF2">
    <property type="entry name" value="UBIQUITIN CONJUGATION FACTOR E4 B"/>
    <property type="match status" value="1"/>
</dbReference>
<evidence type="ECO:0000256" key="6">
    <source>
        <dbReference type="ARBA" id="ARBA00012483"/>
    </source>
</evidence>
<dbReference type="Pfam" id="PF04564">
    <property type="entry name" value="U-box"/>
    <property type="match status" value="1"/>
</dbReference>
<evidence type="ECO:0000256" key="12">
    <source>
        <dbReference type="SAM" id="MobiDB-lite"/>
    </source>
</evidence>
<dbReference type="PROSITE" id="PS51698">
    <property type="entry name" value="U_BOX"/>
    <property type="match status" value="1"/>
</dbReference>
<dbReference type="AlphaFoldDB" id="A0A1R3KJS5"/>
<dbReference type="STRING" id="93759.A0A1R3KJS5"/>
<comment type="pathway">
    <text evidence="4">Protein modification; protein ubiquitination.</text>
</comment>
<gene>
    <name evidence="14" type="ORF">COLO4_07430</name>
</gene>
<evidence type="ECO:0000259" key="13">
    <source>
        <dbReference type="PROSITE" id="PS51698"/>
    </source>
</evidence>
<feature type="region of interest" description="Disordered" evidence="12">
    <location>
        <begin position="415"/>
        <end position="442"/>
    </location>
</feature>
<dbReference type="CDD" id="cd16657">
    <property type="entry name" value="RING-Ubox_UBE4A"/>
    <property type="match status" value="1"/>
</dbReference>
<evidence type="ECO:0000256" key="10">
    <source>
        <dbReference type="ARBA" id="ARBA00023242"/>
    </source>
</evidence>
<name>A0A1R3KJS5_9ROSI</name>
<proteinExistence type="inferred from homology"/>
<dbReference type="GO" id="GO:0000151">
    <property type="term" value="C:ubiquitin ligase complex"/>
    <property type="evidence" value="ECO:0007669"/>
    <property type="project" value="InterPro"/>
</dbReference>
<dbReference type="InterPro" id="IPR003613">
    <property type="entry name" value="Ubox_domain"/>
</dbReference>
<evidence type="ECO:0000313" key="14">
    <source>
        <dbReference type="EMBL" id="OMP07336.1"/>
    </source>
</evidence>
<keyword evidence="9" id="KW-0833">Ubl conjugation pathway</keyword>
<dbReference type="InterPro" id="IPR045132">
    <property type="entry name" value="UBE4"/>
</dbReference>
<dbReference type="GO" id="GO:0006511">
    <property type="term" value="P:ubiquitin-dependent protein catabolic process"/>
    <property type="evidence" value="ECO:0007669"/>
    <property type="project" value="InterPro"/>
</dbReference>
<keyword evidence="15" id="KW-1185">Reference proteome</keyword>
<evidence type="ECO:0000256" key="3">
    <source>
        <dbReference type="ARBA" id="ARBA00004496"/>
    </source>
</evidence>
<dbReference type="OrthoDB" id="20295at2759"/>
<dbReference type="UniPathway" id="UPA00143"/>
<dbReference type="EMBL" id="AWUE01013293">
    <property type="protein sequence ID" value="OMP07336.1"/>
    <property type="molecule type" value="Genomic_DNA"/>
</dbReference>
<accession>A0A1R3KJS5</accession>
<evidence type="ECO:0000256" key="4">
    <source>
        <dbReference type="ARBA" id="ARBA00004906"/>
    </source>
</evidence>
<feature type="region of interest" description="Disordered" evidence="12">
    <location>
        <begin position="993"/>
        <end position="1016"/>
    </location>
</feature>
<dbReference type="FunFam" id="3.30.40.10:FF:000055">
    <property type="entry name" value="Ubiquitin conjugation factor e4 a"/>
    <property type="match status" value="1"/>
</dbReference>
<sequence>MASQKPQRSPEEIEDIILRKILLVTLNDETTASSDPRVVYLEMTAAEILSEGKSLLLSRDLMERVLIDRLSGDFPNSESPFNYLIGCYKRAHEEIKKIANMKDKTLRSEMESAAKQAKKLAVSYARIHLGNPELFSNGNVSETNSKIGFSLPSKSPLLPLVIAEVSSGVMLDGFGGNNLASGVDCPPGFLEEFFKDTDFETLEPILKALYEDLRGTVLKVSALGNFQQPLRALLYLVKLPVAAKCLVNHPWWIPKGVYLNGRVIEMTSILGPFFHVSALPDHSLFRSHPDVGQQCFSESSTRRPADLLSSFTTIKTVMNNLYDGLAEVLLCLLKNTEIRESVDPISSASSGMFVNLSAVMLRLCEPFLDANLTKRDKIDPNYVFYSNRLELRGLTALNATSEEVTEWINKHGPIATDGTIGHGDSQNRLLKSQEASSSSGEKGKYSFISECFFMTARVLNLGLLKAFSDFKHLVQDISRCEDTLATLKAMQEQTPTPQLQLDISRLEKEMELYSQEKFCYEAQILRDGAFIQHALSFYRLMVVWLVGLAGGFKMPLPSTCPMEFASMPEHFVEDAMELLIFASRIPRALDGVVLDDFMNFIIMFMGSPQFIKNPYLRAKMVEVLNCWMPRRSGSSATSTLFEGHQLSLEYLVRNLLKLYVDIEFTGSHTQFYDKFNIRHNIAELLEYLWQVPSHRNTWKQIAKEEEKGVYLNFLNFLINDSIYLLDESLNKILELKELEAEMSNTSEWERRPAQERQERTRQFHSQENIIRIDMKLANEDVSMLAFTSEQITAPFLLPEMVERVASMLNYFLLQLVGPQRKSLTLKDPEKYEFRPKELLKQIVRIYVHLGRGDAKNIFPAAISSDGRSYNEQLFSAAAEVLPRIGEDVRIIQDFIELGAKAKAAASEAMDTEAALGDIPDEYLDPIQYTLMKDPVILPSSRITVDRPVIQRHLLSDSTDPFNRSHLTADMLIPNTELKAKIEEFVRSQELKRRGEGLNMQSSKGSIQPTSGEMLID</sequence>
<evidence type="ECO:0000256" key="7">
    <source>
        <dbReference type="ARBA" id="ARBA00022490"/>
    </source>
</evidence>
<keyword evidence="11" id="KW-0175">Coiled coil</keyword>
<keyword evidence="7" id="KW-0963">Cytoplasm</keyword>
<feature type="domain" description="U-box" evidence="13">
    <location>
        <begin position="917"/>
        <end position="991"/>
    </location>
</feature>
<feature type="compositionally biased region" description="Polar residues" evidence="12">
    <location>
        <begin position="998"/>
        <end position="1010"/>
    </location>
</feature>
<comment type="caution">
    <text evidence="14">The sequence shown here is derived from an EMBL/GenBank/DDBJ whole genome shotgun (WGS) entry which is preliminary data.</text>
</comment>
<dbReference type="GO" id="GO:0034450">
    <property type="term" value="F:ubiquitin-ubiquitin ligase activity"/>
    <property type="evidence" value="ECO:0007669"/>
    <property type="project" value="InterPro"/>
</dbReference>
<organism evidence="14 15">
    <name type="scientific">Corchorus olitorius</name>
    <dbReference type="NCBI Taxonomy" id="93759"/>
    <lineage>
        <taxon>Eukaryota</taxon>
        <taxon>Viridiplantae</taxon>
        <taxon>Streptophyta</taxon>
        <taxon>Embryophyta</taxon>
        <taxon>Tracheophyta</taxon>
        <taxon>Spermatophyta</taxon>
        <taxon>Magnoliopsida</taxon>
        <taxon>eudicotyledons</taxon>
        <taxon>Gunneridae</taxon>
        <taxon>Pentapetalae</taxon>
        <taxon>rosids</taxon>
        <taxon>malvids</taxon>
        <taxon>Malvales</taxon>
        <taxon>Malvaceae</taxon>
        <taxon>Grewioideae</taxon>
        <taxon>Apeibeae</taxon>
        <taxon>Corchorus</taxon>
    </lineage>
</organism>
<evidence type="ECO:0000256" key="2">
    <source>
        <dbReference type="ARBA" id="ARBA00004123"/>
    </source>
</evidence>
<dbReference type="SUPFAM" id="SSF57850">
    <property type="entry name" value="RING/U-box"/>
    <property type="match status" value="1"/>
</dbReference>
<evidence type="ECO:0000313" key="15">
    <source>
        <dbReference type="Proteomes" id="UP000187203"/>
    </source>
</evidence>
<evidence type="ECO:0000256" key="11">
    <source>
        <dbReference type="SAM" id="Coils"/>
    </source>
</evidence>
<dbReference type="GO" id="GO:0036503">
    <property type="term" value="P:ERAD pathway"/>
    <property type="evidence" value="ECO:0007669"/>
    <property type="project" value="InterPro"/>
</dbReference>
<dbReference type="SMART" id="SM00504">
    <property type="entry name" value="Ubox"/>
    <property type="match status" value="1"/>
</dbReference>
<dbReference type="GO" id="GO:0005634">
    <property type="term" value="C:nucleus"/>
    <property type="evidence" value="ECO:0007669"/>
    <property type="project" value="UniProtKB-SubCell"/>
</dbReference>
<dbReference type="Gene3D" id="3.30.40.10">
    <property type="entry name" value="Zinc/RING finger domain, C3HC4 (zinc finger)"/>
    <property type="match status" value="1"/>
</dbReference>
<evidence type="ECO:0000256" key="9">
    <source>
        <dbReference type="ARBA" id="ARBA00022786"/>
    </source>
</evidence>
<comment type="catalytic activity">
    <reaction evidence="1">
        <text>S-ubiquitinyl-[E2 ubiquitin-conjugating enzyme]-L-cysteine + [acceptor protein]-L-lysine = [E2 ubiquitin-conjugating enzyme]-L-cysteine + N(6)-ubiquitinyl-[acceptor protein]-L-lysine.</text>
        <dbReference type="EC" id="2.3.2.27"/>
    </reaction>
</comment>
<comment type="subcellular location">
    <subcellularLocation>
        <location evidence="3">Cytoplasm</location>
    </subcellularLocation>
    <subcellularLocation>
        <location evidence="2">Nucleus</location>
    </subcellularLocation>
</comment>
<evidence type="ECO:0000256" key="5">
    <source>
        <dbReference type="ARBA" id="ARBA00007434"/>
    </source>
</evidence>